<dbReference type="InterPro" id="IPR007210">
    <property type="entry name" value="ABC_Gly_betaine_transp_sub-bd"/>
</dbReference>
<sequence length="296" mass="32347">MKFPWLKSLAAAAVAALALTGCTVGESSEKLDNGDEKVVDVAVFAGWDEGVAASHLWKTVLEEKGYTVNLHEADPAAVYTGLANGDYDVVLDTWLPITHASYIEKYGDKIIDLGAWNDEAKLTIAVNEDAPIDSLEELAANADKFGNKIYGIEAGAGLTKVTEEEVIPQYGLDKMEYAISSTPAMLTELKAKTKAGENVVVTLWRPHWAYDEFPIKDLEDPKGALGGAESIHSYAAGDFETTHPQLAGWLKGFKMDSETLYSLENVMFNENESEDYAPVVKDWIAENQEYVDGLTK</sequence>
<dbReference type="PROSITE" id="PS51257">
    <property type="entry name" value="PROKAR_LIPOPROTEIN"/>
    <property type="match status" value="1"/>
</dbReference>
<evidence type="ECO:0000256" key="1">
    <source>
        <dbReference type="ARBA" id="ARBA00004236"/>
    </source>
</evidence>
<evidence type="ECO:0000313" key="8">
    <source>
        <dbReference type="Proteomes" id="UP001597453"/>
    </source>
</evidence>
<dbReference type="Proteomes" id="UP001597453">
    <property type="component" value="Unassembled WGS sequence"/>
</dbReference>
<protein>
    <submittedName>
        <fullName evidence="7">Glycine betaine ABC transporter substrate-binding protein</fullName>
    </submittedName>
</protein>
<evidence type="ECO:0000259" key="6">
    <source>
        <dbReference type="Pfam" id="PF04069"/>
    </source>
</evidence>
<dbReference type="PANTHER" id="PTHR47737">
    <property type="entry name" value="GLYCINE BETAINE/PROLINE BETAINE TRANSPORT SYSTEM PERMEASE PROTEIN PROW"/>
    <property type="match status" value="1"/>
</dbReference>
<dbReference type="Gene3D" id="3.10.105.10">
    <property type="entry name" value="Dipeptide-binding Protein, Domain 3"/>
    <property type="match status" value="2"/>
</dbReference>
<evidence type="ECO:0000256" key="4">
    <source>
        <dbReference type="ARBA" id="ARBA00023136"/>
    </source>
</evidence>
<evidence type="ECO:0000256" key="2">
    <source>
        <dbReference type="ARBA" id="ARBA00022448"/>
    </source>
</evidence>
<keyword evidence="5" id="KW-0732">Signal</keyword>
<accession>A0ABW5RJ08</accession>
<organism evidence="7 8">
    <name type="scientific">Gulosibacter bifidus</name>
    <dbReference type="NCBI Taxonomy" id="272239"/>
    <lineage>
        <taxon>Bacteria</taxon>
        <taxon>Bacillati</taxon>
        <taxon>Actinomycetota</taxon>
        <taxon>Actinomycetes</taxon>
        <taxon>Micrococcales</taxon>
        <taxon>Microbacteriaceae</taxon>
        <taxon>Gulosibacter</taxon>
    </lineage>
</organism>
<comment type="subcellular location">
    <subcellularLocation>
        <location evidence="1">Cell membrane</location>
    </subcellularLocation>
</comment>
<proteinExistence type="predicted"/>
<feature type="domain" description="ABC-type glycine betaine transport system substrate-binding" evidence="6">
    <location>
        <begin position="45"/>
        <end position="286"/>
    </location>
</feature>
<reference evidence="8" key="1">
    <citation type="journal article" date="2019" name="Int. J. Syst. Evol. Microbiol.">
        <title>The Global Catalogue of Microorganisms (GCM) 10K type strain sequencing project: providing services to taxonomists for standard genome sequencing and annotation.</title>
        <authorList>
            <consortium name="The Broad Institute Genomics Platform"/>
            <consortium name="The Broad Institute Genome Sequencing Center for Infectious Disease"/>
            <person name="Wu L."/>
            <person name="Ma J."/>
        </authorList>
    </citation>
    <scope>NUCLEOTIDE SEQUENCE [LARGE SCALE GENOMIC DNA]</scope>
    <source>
        <strain evidence="8">TISTR 1511</strain>
    </source>
</reference>
<dbReference type="Gene3D" id="3.40.190.100">
    <property type="entry name" value="Glycine betaine-binding periplasmic protein, domain 2"/>
    <property type="match status" value="1"/>
</dbReference>
<name>A0ABW5RJ08_9MICO</name>
<dbReference type="EMBL" id="JBHUNF010000003">
    <property type="protein sequence ID" value="MFD2674839.1"/>
    <property type="molecule type" value="Genomic_DNA"/>
</dbReference>
<comment type="caution">
    <text evidence="7">The sequence shown here is derived from an EMBL/GenBank/DDBJ whole genome shotgun (WGS) entry which is preliminary data.</text>
</comment>
<evidence type="ECO:0000313" key="7">
    <source>
        <dbReference type="EMBL" id="MFD2674839.1"/>
    </source>
</evidence>
<gene>
    <name evidence="7" type="ORF">ACFSUQ_05945</name>
</gene>
<keyword evidence="8" id="KW-1185">Reference proteome</keyword>
<evidence type="ECO:0000256" key="3">
    <source>
        <dbReference type="ARBA" id="ARBA00022475"/>
    </source>
</evidence>
<dbReference type="Pfam" id="PF04069">
    <property type="entry name" value="OpuAC"/>
    <property type="match status" value="1"/>
</dbReference>
<feature type="chain" id="PRO_5045655284" evidence="5">
    <location>
        <begin position="19"/>
        <end position="296"/>
    </location>
</feature>
<feature type="signal peptide" evidence="5">
    <location>
        <begin position="1"/>
        <end position="18"/>
    </location>
</feature>
<keyword evidence="4" id="KW-0472">Membrane</keyword>
<dbReference type="CDD" id="cd13639">
    <property type="entry name" value="PBP2_OpuAC_like"/>
    <property type="match status" value="1"/>
</dbReference>
<keyword evidence="2" id="KW-0813">Transport</keyword>
<keyword evidence="3" id="KW-1003">Cell membrane</keyword>
<evidence type="ECO:0000256" key="5">
    <source>
        <dbReference type="SAM" id="SignalP"/>
    </source>
</evidence>
<dbReference type="PANTHER" id="PTHR47737:SF1">
    <property type="entry name" value="GLYCINE BETAINE_PROLINE BETAINE TRANSPORT SYSTEM PERMEASE PROTEIN PROW"/>
    <property type="match status" value="1"/>
</dbReference>
<dbReference type="RefSeq" id="WP_245610520.1">
    <property type="nucleotide sequence ID" value="NZ_JBHUNF010000003.1"/>
</dbReference>
<dbReference type="SUPFAM" id="SSF53850">
    <property type="entry name" value="Periplasmic binding protein-like II"/>
    <property type="match status" value="1"/>
</dbReference>